<evidence type="ECO:0000313" key="3">
    <source>
        <dbReference type="Proteomes" id="UP000183810"/>
    </source>
</evidence>
<protein>
    <recommendedName>
        <fullName evidence="1">Transposase IS701-like DDE domain-containing protein</fullName>
    </recommendedName>
</protein>
<feature type="domain" description="Transposase IS701-like DDE" evidence="1">
    <location>
        <begin position="14"/>
        <end position="98"/>
    </location>
</feature>
<dbReference type="PANTHER" id="PTHR33627">
    <property type="entry name" value="TRANSPOSASE"/>
    <property type="match status" value="1"/>
</dbReference>
<evidence type="ECO:0000313" key="2">
    <source>
        <dbReference type="EMBL" id="APE38293.1"/>
    </source>
</evidence>
<dbReference type="InterPro" id="IPR039365">
    <property type="entry name" value="IS701-like"/>
</dbReference>
<reference evidence="2" key="1">
    <citation type="submission" date="2016-11" db="EMBL/GenBank/DDBJ databases">
        <authorList>
            <person name="Jaros S."/>
            <person name="Januszkiewicz K."/>
            <person name="Wedrychowicz H."/>
        </authorList>
    </citation>
    <scope>NUCLEOTIDE SEQUENCE [LARGE SCALE GENOMIC DNA]</scope>
    <source>
        <strain evidence="2">Y48</strain>
    </source>
</reference>
<dbReference type="EMBL" id="CP018082">
    <property type="protein sequence ID" value="APE38293.1"/>
    <property type="molecule type" value="Genomic_DNA"/>
</dbReference>
<dbReference type="PANTHER" id="PTHR33627:SF1">
    <property type="entry name" value="TRANSPOSASE"/>
    <property type="match status" value="1"/>
</dbReference>
<dbReference type="AlphaFoldDB" id="A0A1J0W1Z8"/>
<dbReference type="Proteomes" id="UP000183810">
    <property type="component" value="Chromosome"/>
</dbReference>
<accession>A0A1J0W1Z8</accession>
<keyword evidence="3" id="KW-1185">Reference proteome</keyword>
<gene>
    <name evidence="2" type="ORF">BOX37_13140</name>
</gene>
<sequence length="136" mass="15121">MALVGEQLDSSVGEVFSSLARKDRVATAGLYVRGVMRDGKRKPVQPMAQRLQTDHQRLQQFVTSSPWDMVPVRKVLSHKACEVIVPQAWAIDDTGFAKADPGRRVWPASTRALWARSAIARSPSACTRSPTTRRHL</sequence>
<dbReference type="Pfam" id="PF13546">
    <property type="entry name" value="DDE_5"/>
    <property type="match status" value="1"/>
</dbReference>
<dbReference type="KEGG" id="nsl:BOX37_13140"/>
<name>A0A1J0W1Z8_9NOCA</name>
<organism evidence="2 3">
    <name type="scientific">Nocardia mangyaensis</name>
    <dbReference type="NCBI Taxonomy" id="2213200"/>
    <lineage>
        <taxon>Bacteria</taxon>
        <taxon>Bacillati</taxon>
        <taxon>Actinomycetota</taxon>
        <taxon>Actinomycetes</taxon>
        <taxon>Mycobacteriales</taxon>
        <taxon>Nocardiaceae</taxon>
        <taxon>Nocardia</taxon>
    </lineage>
</organism>
<proteinExistence type="predicted"/>
<dbReference type="InterPro" id="IPR038721">
    <property type="entry name" value="IS701-like_DDE_dom"/>
</dbReference>
<evidence type="ECO:0000259" key="1">
    <source>
        <dbReference type="Pfam" id="PF13546"/>
    </source>
</evidence>